<evidence type="ECO:0000256" key="1">
    <source>
        <dbReference type="ARBA" id="ARBA00004401"/>
    </source>
</evidence>
<organism evidence="3 4">
    <name type="scientific">Labrus bergylta</name>
    <name type="common">ballan wrasse</name>
    <dbReference type="NCBI Taxonomy" id="56723"/>
    <lineage>
        <taxon>Eukaryota</taxon>
        <taxon>Metazoa</taxon>
        <taxon>Chordata</taxon>
        <taxon>Craniata</taxon>
        <taxon>Vertebrata</taxon>
        <taxon>Euteleostomi</taxon>
        <taxon>Actinopterygii</taxon>
        <taxon>Neopterygii</taxon>
        <taxon>Teleostei</taxon>
        <taxon>Neoteleostei</taxon>
        <taxon>Acanthomorphata</taxon>
        <taxon>Eupercaria</taxon>
        <taxon>Labriformes</taxon>
        <taxon>Labridae</taxon>
        <taxon>Labrus</taxon>
    </lineage>
</organism>
<accession>A0A3Q3FXC4</accession>
<dbReference type="PANTHER" id="PTHR45710:SF8">
    <property type="entry name" value="RERATING FAMILY MEMBER 4"/>
    <property type="match status" value="1"/>
</dbReference>
<dbReference type="AlphaFoldDB" id="A0A3Q3FXC4"/>
<dbReference type="GeneTree" id="ENSGT01030000234575"/>
<name>A0A3Q3FXC4_9LABR</name>
<dbReference type="InParanoid" id="A0A3Q3FXC4"/>
<feature type="domain" description="C-type lectin" evidence="2">
    <location>
        <begin position="21"/>
        <end position="93"/>
    </location>
</feature>
<evidence type="ECO:0000259" key="2">
    <source>
        <dbReference type="PROSITE" id="PS50041"/>
    </source>
</evidence>
<reference evidence="3" key="2">
    <citation type="submission" date="2025-09" db="UniProtKB">
        <authorList>
            <consortium name="Ensembl"/>
        </authorList>
    </citation>
    <scope>IDENTIFICATION</scope>
</reference>
<comment type="subcellular location">
    <subcellularLocation>
        <location evidence="1">Cell membrane</location>
        <topology evidence="1">Single-pass type II membrane protein</topology>
    </subcellularLocation>
</comment>
<dbReference type="Gene3D" id="3.10.100.10">
    <property type="entry name" value="Mannose-Binding Protein A, subunit A"/>
    <property type="match status" value="1"/>
</dbReference>
<dbReference type="InterPro" id="IPR050828">
    <property type="entry name" value="C-type_lectin/matrix_domain"/>
</dbReference>
<dbReference type="SMART" id="SM00034">
    <property type="entry name" value="CLECT"/>
    <property type="match status" value="1"/>
</dbReference>
<dbReference type="SUPFAM" id="SSF56436">
    <property type="entry name" value="C-type lectin-like"/>
    <property type="match status" value="1"/>
</dbReference>
<dbReference type="Ensembl" id="ENSLBET00000024767.1">
    <property type="protein sequence ID" value="ENSLBEP00000023533.1"/>
    <property type="gene ID" value="ENSLBEG00000018068.1"/>
</dbReference>
<protein>
    <recommendedName>
        <fullName evidence="2">C-type lectin domain-containing protein</fullName>
    </recommendedName>
</protein>
<dbReference type="STRING" id="56723.ENSLBEP00000023533"/>
<dbReference type="InterPro" id="IPR001304">
    <property type="entry name" value="C-type_lectin-like"/>
</dbReference>
<evidence type="ECO:0000313" key="4">
    <source>
        <dbReference type="Proteomes" id="UP000261660"/>
    </source>
</evidence>
<dbReference type="PROSITE" id="PS50041">
    <property type="entry name" value="C_TYPE_LECTIN_2"/>
    <property type="match status" value="1"/>
</dbReference>
<dbReference type="Pfam" id="PF00059">
    <property type="entry name" value="Lectin_C"/>
    <property type="match status" value="1"/>
</dbReference>
<reference evidence="3" key="1">
    <citation type="submission" date="2025-08" db="UniProtKB">
        <authorList>
            <consortium name="Ensembl"/>
        </authorList>
    </citation>
    <scope>IDENTIFICATION</scope>
</reference>
<dbReference type="PANTHER" id="PTHR45710">
    <property type="entry name" value="C-TYPE LECTIN DOMAIN-CONTAINING PROTEIN 180"/>
    <property type="match status" value="1"/>
</dbReference>
<dbReference type="InterPro" id="IPR016187">
    <property type="entry name" value="CTDL_fold"/>
</dbReference>
<dbReference type="InterPro" id="IPR016186">
    <property type="entry name" value="C-type_lectin-like/link_sf"/>
</dbReference>
<dbReference type="Proteomes" id="UP000261660">
    <property type="component" value="Unplaced"/>
</dbReference>
<keyword evidence="4" id="KW-1185">Reference proteome</keyword>
<proteinExistence type="predicted"/>
<sequence length="93" mass="10831">CSLLQGTLHEFKTCPTGWKMFRCSCYLFSTHTKTWEGSRQDCRDNDADLVVVDSFEEQEFLTNNIKTDTWIGLSDRDNEGTWKWTDDTPLTRG</sequence>
<evidence type="ECO:0000313" key="3">
    <source>
        <dbReference type="Ensembl" id="ENSLBEP00000023533.1"/>
    </source>
</evidence>
<dbReference type="GO" id="GO:0005886">
    <property type="term" value="C:plasma membrane"/>
    <property type="evidence" value="ECO:0007669"/>
    <property type="project" value="UniProtKB-SubCell"/>
</dbReference>